<evidence type="ECO:0008006" key="3">
    <source>
        <dbReference type="Google" id="ProtNLM"/>
    </source>
</evidence>
<dbReference type="Proteomes" id="UP001500200">
    <property type="component" value="Unassembled WGS sequence"/>
</dbReference>
<accession>A0ABP9SBT3</accession>
<organism evidence="1 2">
    <name type="scientific">Arthrobacter gyeryongensis</name>
    <dbReference type="NCBI Taxonomy" id="1650592"/>
    <lineage>
        <taxon>Bacteria</taxon>
        <taxon>Bacillati</taxon>
        <taxon>Actinomycetota</taxon>
        <taxon>Actinomycetes</taxon>
        <taxon>Micrococcales</taxon>
        <taxon>Micrococcaceae</taxon>
        <taxon>Arthrobacter</taxon>
    </lineage>
</organism>
<proteinExistence type="predicted"/>
<comment type="caution">
    <text evidence="1">The sequence shown here is derived from an EMBL/GenBank/DDBJ whole genome shotgun (WGS) entry which is preliminary data.</text>
</comment>
<sequence>MGEFGAVVGLDQRGSFVGMTQLPRLILSRDHLFHGTTLKELAQSAKTGALHRVRQGVYVDGAAWDALKPWEQYRVRVNAAAETSSSRTIFARHSAASVWGIPTIGLRHPVQAVTLRNDGGRSRAGISRHYADPASLKVYRREGLLVTDRVRTVLDLAAFTPFVESIAPLDHVLKADRKRRLPAITKEALLAGADGIYTAAATRRIQAAIDFADPLSGSAGESYSRALMHVAGFEAPVLQREFRDEAGLVGYSDFYWKGVRLAGEFDGIDKYLKPEFLKGRTPAQAVAEEKLREDRIRATGCGVVRWVWQELMAAGVFEQKLAAAGVPRRRPLGSR</sequence>
<dbReference type="RefSeq" id="WP_345448757.1">
    <property type="nucleotide sequence ID" value="NZ_BAABKK010000010.1"/>
</dbReference>
<evidence type="ECO:0000313" key="1">
    <source>
        <dbReference type="EMBL" id="GAA5193050.1"/>
    </source>
</evidence>
<protein>
    <recommendedName>
        <fullName evidence="3">Transcriptional regulator, AbiEi antitoxin, Type IV TA system</fullName>
    </recommendedName>
</protein>
<dbReference type="EMBL" id="BAABKK010000010">
    <property type="protein sequence ID" value="GAA5193050.1"/>
    <property type="molecule type" value="Genomic_DNA"/>
</dbReference>
<keyword evidence="2" id="KW-1185">Reference proteome</keyword>
<gene>
    <name evidence="1" type="ORF">GCM10023346_16640</name>
</gene>
<name>A0ABP9SBT3_9MICC</name>
<reference evidence="2" key="1">
    <citation type="journal article" date="2019" name="Int. J. Syst. Evol. Microbiol.">
        <title>The Global Catalogue of Microorganisms (GCM) 10K type strain sequencing project: providing services to taxonomists for standard genome sequencing and annotation.</title>
        <authorList>
            <consortium name="The Broad Institute Genomics Platform"/>
            <consortium name="The Broad Institute Genome Sequencing Center for Infectious Disease"/>
            <person name="Wu L."/>
            <person name="Ma J."/>
        </authorList>
    </citation>
    <scope>NUCLEOTIDE SEQUENCE [LARGE SCALE GENOMIC DNA]</scope>
    <source>
        <strain evidence="2">JCM 18514</strain>
    </source>
</reference>
<evidence type="ECO:0000313" key="2">
    <source>
        <dbReference type="Proteomes" id="UP001500200"/>
    </source>
</evidence>